<dbReference type="InterPro" id="IPR012442">
    <property type="entry name" value="DUF1645_plant"/>
</dbReference>
<accession>A0A6L5B7Q4</accession>
<comment type="caution">
    <text evidence="2">The sequence shown here is derived from an EMBL/GenBank/DDBJ whole genome shotgun (WGS) entry which is preliminary data.</text>
</comment>
<feature type="region of interest" description="Disordered" evidence="1">
    <location>
        <begin position="116"/>
        <end position="144"/>
    </location>
</feature>
<evidence type="ECO:0000313" key="2">
    <source>
        <dbReference type="EMBL" id="KAF1001769.1"/>
    </source>
</evidence>
<keyword evidence="3" id="KW-1185">Reference proteome</keyword>
<name>A0A6L5B7Q4_APIGR</name>
<dbReference type="PANTHER" id="PTHR33095:SF114">
    <property type="entry name" value="DUF1645 FAMILY PROTEIN"/>
    <property type="match status" value="1"/>
</dbReference>
<organism evidence="2 3">
    <name type="scientific">Apium graveolens</name>
    <name type="common">Celery</name>
    <dbReference type="NCBI Taxonomy" id="4045"/>
    <lineage>
        <taxon>Eukaryota</taxon>
        <taxon>Viridiplantae</taxon>
        <taxon>Streptophyta</taxon>
        <taxon>Embryophyta</taxon>
        <taxon>Tracheophyta</taxon>
        <taxon>Spermatophyta</taxon>
        <taxon>Magnoliopsida</taxon>
        <taxon>eudicotyledons</taxon>
        <taxon>Gunneridae</taxon>
        <taxon>Pentapetalae</taxon>
        <taxon>asterids</taxon>
        <taxon>campanulids</taxon>
        <taxon>Apiales</taxon>
        <taxon>Apiaceae</taxon>
        <taxon>Apioideae</taxon>
        <taxon>apioid superclade</taxon>
        <taxon>Apieae</taxon>
        <taxon>Apium</taxon>
    </lineage>
</organism>
<protein>
    <submittedName>
        <fullName evidence="2">Uncharacterized protein</fullName>
    </submittedName>
</protein>
<dbReference type="EMBL" id="WRXP01002582">
    <property type="protein sequence ID" value="KAF1001769.1"/>
    <property type="molecule type" value="Genomic_DNA"/>
</dbReference>
<sequence length="283" mass="31886">MQADLEIRSSSPSLFVHEDEEKEFAEIAAKISEDFDFKLSFLKLTSEHDDSDEVEVEEDDRNEAVANDDDDFTFAINGSDSTVIAGEGANTEPQIRPYFPLFNQDLLLSPEDYKRSENKLSSRPPVEKVFIESPPSEGESNAVNRIASGPYCEWEKTTPELSKKSNSTGFSKLWRFKEYLHRSHSDGRDAFVFLNNEAKRDVKVVQKKIAGEASSEKKPIAGEKKTVKKGKKTAPPLSAHEVYLRSKGIYPDYDRRRSHLPFQPVGFFTNVSGGGLSKNVHPY</sequence>
<reference evidence="2" key="1">
    <citation type="submission" date="2020-01" db="EMBL/GenBank/DDBJ databases">
        <title>The Celery Genome Sequence Reveals Sequential Paleo-tetraploidization, Resistance Gene Elimination, Karyotype Evolution, and Functional Innovation in Apiales.</title>
        <authorList>
            <person name="Song X."/>
        </authorList>
    </citation>
    <scope>NUCLEOTIDE SEQUENCE</scope>
    <source>
        <tissue evidence="2">Leaf</tissue>
    </source>
</reference>
<dbReference type="PANTHER" id="PTHR33095">
    <property type="entry name" value="OS07G0619500 PROTEIN"/>
    <property type="match status" value="1"/>
</dbReference>
<dbReference type="Proteomes" id="UP000593563">
    <property type="component" value="Unassembled WGS sequence"/>
</dbReference>
<evidence type="ECO:0000256" key="1">
    <source>
        <dbReference type="SAM" id="MobiDB-lite"/>
    </source>
</evidence>
<feature type="region of interest" description="Disordered" evidence="1">
    <location>
        <begin position="210"/>
        <end position="235"/>
    </location>
</feature>
<feature type="compositionally biased region" description="Basic and acidic residues" evidence="1">
    <location>
        <begin position="116"/>
        <end position="130"/>
    </location>
</feature>
<dbReference type="AlphaFoldDB" id="A0A6L5B7Q4"/>
<dbReference type="Pfam" id="PF07816">
    <property type="entry name" value="DUF1645"/>
    <property type="match status" value="1"/>
</dbReference>
<gene>
    <name evidence="2" type="ORF">AG4045_008705</name>
</gene>
<feature type="compositionally biased region" description="Basic and acidic residues" evidence="1">
    <location>
        <begin position="214"/>
        <end position="225"/>
    </location>
</feature>
<proteinExistence type="predicted"/>
<evidence type="ECO:0000313" key="3">
    <source>
        <dbReference type="Proteomes" id="UP000593563"/>
    </source>
</evidence>